<keyword evidence="2" id="KW-1185">Reference proteome</keyword>
<evidence type="ECO:0000313" key="2">
    <source>
        <dbReference type="Proteomes" id="UP001235094"/>
    </source>
</evidence>
<dbReference type="Proteomes" id="UP001235094">
    <property type="component" value="Unassembled WGS sequence"/>
</dbReference>
<protein>
    <submittedName>
        <fullName evidence="1">Uncharacterized protein</fullName>
    </submittedName>
</protein>
<dbReference type="EMBL" id="JAUSVR010000002">
    <property type="protein sequence ID" value="MDQ0509903.1"/>
    <property type="molecule type" value="Genomic_DNA"/>
</dbReference>
<evidence type="ECO:0000313" key="1">
    <source>
        <dbReference type="EMBL" id="MDQ0509903.1"/>
    </source>
</evidence>
<accession>A0ABU0LMG9</accession>
<organism evidence="1 2">
    <name type="scientific">Ancylobacter amanitiformis</name>
    <dbReference type="NCBI Taxonomy" id="217069"/>
    <lineage>
        <taxon>Bacteria</taxon>
        <taxon>Pseudomonadati</taxon>
        <taxon>Pseudomonadota</taxon>
        <taxon>Alphaproteobacteria</taxon>
        <taxon>Hyphomicrobiales</taxon>
        <taxon>Xanthobacteraceae</taxon>
        <taxon>Ancylobacter</taxon>
    </lineage>
</organism>
<sequence>MKTEPDLATLLMQRLAIVQEIAGLNARQLKCQQEIGGVELEGERCARDVAEGVPGASARLEALRVQLAQAVARFAQARGELTASEDRLDAVDRQLAGR</sequence>
<name>A0ABU0LMG9_9HYPH</name>
<comment type="caution">
    <text evidence="1">The sequence shown here is derived from an EMBL/GenBank/DDBJ whole genome shotgun (WGS) entry which is preliminary data.</text>
</comment>
<gene>
    <name evidence="1" type="ORF">QOZ99_000784</name>
</gene>
<dbReference type="RefSeq" id="WP_306888618.1">
    <property type="nucleotide sequence ID" value="NZ_JAUSVR010000002.1"/>
</dbReference>
<reference evidence="1 2" key="1">
    <citation type="submission" date="2023-07" db="EMBL/GenBank/DDBJ databases">
        <title>Genomic Encyclopedia of Type Strains, Phase IV (KMG-IV): sequencing the most valuable type-strain genomes for metagenomic binning, comparative biology and taxonomic classification.</title>
        <authorList>
            <person name="Goeker M."/>
        </authorList>
    </citation>
    <scope>NUCLEOTIDE SEQUENCE [LARGE SCALE GENOMIC DNA]</scope>
    <source>
        <strain evidence="1 2">DSM 15561</strain>
    </source>
</reference>
<proteinExistence type="predicted"/>